<proteinExistence type="predicted"/>
<gene>
    <name evidence="2" type="ORF">ACFPKY_00410</name>
</gene>
<feature type="transmembrane region" description="Helical" evidence="1">
    <location>
        <begin position="145"/>
        <end position="166"/>
    </location>
</feature>
<feature type="transmembrane region" description="Helical" evidence="1">
    <location>
        <begin position="26"/>
        <end position="43"/>
    </location>
</feature>
<dbReference type="RefSeq" id="WP_345180714.1">
    <property type="nucleotide sequence ID" value="NZ_BAABFQ010000008.1"/>
</dbReference>
<evidence type="ECO:0008006" key="4">
    <source>
        <dbReference type="Google" id="ProtNLM"/>
    </source>
</evidence>
<organism evidence="2 3">
    <name type="scientific">Nocardioides caricicola</name>
    <dbReference type="NCBI Taxonomy" id="634770"/>
    <lineage>
        <taxon>Bacteria</taxon>
        <taxon>Bacillati</taxon>
        <taxon>Actinomycetota</taxon>
        <taxon>Actinomycetes</taxon>
        <taxon>Propionibacteriales</taxon>
        <taxon>Nocardioidaceae</taxon>
        <taxon>Nocardioides</taxon>
    </lineage>
</organism>
<feature type="transmembrane region" description="Helical" evidence="1">
    <location>
        <begin position="361"/>
        <end position="381"/>
    </location>
</feature>
<keyword evidence="1" id="KW-1133">Transmembrane helix</keyword>
<keyword evidence="1" id="KW-0472">Membrane</keyword>
<feature type="transmembrane region" description="Helical" evidence="1">
    <location>
        <begin position="178"/>
        <end position="198"/>
    </location>
</feature>
<evidence type="ECO:0000256" key="1">
    <source>
        <dbReference type="SAM" id="Phobius"/>
    </source>
</evidence>
<evidence type="ECO:0000313" key="3">
    <source>
        <dbReference type="Proteomes" id="UP001595956"/>
    </source>
</evidence>
<comment type="caution">
    <text evidence="2">The sequence shown here is derived from an EMBL/GenBank/DDBJ whole genome shotgun (WGS) entry which is preliminary data.</text>
</comment>
<feature type="transmembrane region" description="Helical" evidence="1">
    <location>
        <begin position="210"/>
        <end position="232"/>
    </location>
</feature>
<protein>
    <recommendedName>
        <fullName evidence="4">O-antigen ligase domain-containing protein</fullName>
    </recommendedName>
</protein>
<feature type="transmembrane region" description="Helical" evidence="1">
    <location>
        <begin position="326"/>
        <end position="349"/>
    </location>
</feature>
<feature type="transmembrane region" description="Helical" evidence="1">
    <location>
        <begin position="86"/>
        <end position="105"/>
    </location>
</feature>
<name>A0ABW0MY34_9ACTN</name>
<sequence>MTTTLTVAPPATLPGQVLVSPFRRPPLRLLVALLMMLVSCVAWRRGVYYSGGLDVVVAAKGALGMVALLLAWTAPRTGPPWSQLRAGPVPWLCLYLGVSSVGALMHGTTLPTAVLAARVVLLTVTIVLLVRAYPWATLLSTLTSAMLLLAGVGAVTGVGSLASGRLYGGIPPLNANEISLLIGVPLVCIVWRCVNHAATVLEIVSVLPLLGVIWLTGTRTGLAALVLSFLLLATMAPRIPAWLLSVCVLCLPAVLYVMFFTPLVSTYATRGDAASTLTLNSRTVAWQAALDYADSGTTQLVGVGLSVKEIPVSAMYRSTQILDSTWVSAIVQAGWAGTAVLVVMTLLTLARSLTLPNPQRALVFAVLVLLVVRSVLESGLFDASAAFIPFLCFSLAIQRPPPPEGP</sequence>
<feature type="transmembrane region" description="Helical" evidence="1">
    <location>
        <begin position="112"/>
        <end position="133"/>
    </location>
</feature>
<dbReference type="Proteomes" id="UP001595956">
    <property type="component" value="Unassembled WGS sequence"/>
</dbReference>
<accession>A0ABW0MY34</accession>
<keyword evidence="3" id="KW-1185">Reference proteome</keyword>
<keyword evidence="1" id="KW-0812">Transmembrane</keyword>
<feature type="transmembrane region" description="Helical" evidence="1">
    <location>
        <begin position="239"/>
        <end position="259"/>
    </location>
</feature>
<evidence type="ECO:0000313" key="2">
    <source>
        <dbReference type="EMBL" id="MFC5491537.1"/>
    </source>
</evidence>
<dbReference type="EMBL" id="JBHSMD010000001">
    <property type="protein sequence ID" value="MFC5491537.1"/>
    <property type="molecule type" value="Genomic_DNA"/>
</dbReference>
<feature type="transmembrane region" description="Helical" evidence="1">
    <location>
        <begin position="55"/>
        <end position="74"/>
    </location>
</feature>
<reference evidence="3" key="1">
    <citation type="journal article" date="2019" name="Int. J. Syst. Evol. Microbiol.">
        <title>The Global Catalogue of Microorganisms (GCM) 10K type strain sequencing project: providing services to taxonomists for standard genome sequencing and annotation.</title>
        <authorList>
            <consortium name="The Broad Institute Genomics Platform"/>
            <consortium name="The Broad Institute Genome Sequencing Center for Infectious Disease"/>
            <person name="Wu L."/>
            <person name="Ma J."/>
        </authorList>
    </citation>
    <scope>NUCLEOTIDE SEQUENCE [LARGE SCALE GENOMIC DNA]</scope>
    <source>
        <strain evidence="3">KACC 13778</strain>
    </source>
</reference>